<protein>
    <submittedName>
        <fullName evidence="3">YciI family protein</fullName>
    </submittedName>
</protein>
<comment type="caution">
    <text evidence="3">The sequence shown here is derived from an EMBL/GenBank/DDBJ whole genome shotgun (WGS) entry which is preliminary data.</text>
</comment>
<reference evidence="4" key="1">
    <citation type="journal article" date="2019" name="Int. J. Syst. Evol. Microbiol.">
        <title>The Global Catalogue of Microorganisms (GCM) 10K type strain sequencing project: providing services to taxonomists for standard genome sequencing and annotation.</title>
        <authorList>
            <consortium name="The Broad Institute Genomics Platform"/>
            <consortium name="The Broad Institute Genome Sequencing Center for Infectious Disease"/>
            <person name="Wu L."/>
            <person name="Ma J."/>
        </authorList>
    </citation>
    <scope>NUCLEOTIDE SEQUENCE [LARGE SCALE GENOMIC DNA]</scope>
    <source>
        <strain evidence="4">JCM 6833</strain>
    </source>
</reference>
<dbReference type="PANTHER" id="PTHR35174">
    <property type="entry name" value="BLL7171 PROTEIN-RELATED"/>
    <property type="match status" value="1"/>
</dbReference>
<comment type="similarity">
    <text evidence="1">Belongs to the YciI family.</text>
</comment>
<gene>
    <name evidence="3" type="ORF">GCM10010411_28320</name>
</gene>
<dbReference type="InterPro" id="IPR005545">
    <property type="entry name" value="YCII"/>
</dbReference>
<dbReference type="InterPro" id="IPR011008">
    <property type="entry name" value="Dimeric_a/b-barrel"/>
</dbReference>
<evidence type="ECO:0000256" key="1">
    <source>
        <dbReference type="ARBA" id="ARBA00007689"/>
    </source>
</evidence>
<sequence length="131" mass="14550">MKYLLLIYSNSENWEHPIFLGDPGFQALPQEERDRLIRQADDLHKEITESGELVSGTALADPVTTMTVRVREGVPVTTDGPFGEAKEQLAGYFVIDCDGPERAAEIAAKFPDARFGPVEIRPIMDQSGQEM</sequence>
<dbReference type="Gene3D" id="3.30.70.1060">
    <property type="entry name" value="Dimeric alpha+beta barrel"/>
    <property type="match status" value="1"/>
</dbReference>
<feature type="domain" description="YCII-related" evidence="2">
    <location>
        <begin position="1"/>
        <end position="125"/>
    </location>
</feature>
<dbReference type="Proteomes" id="UP001501509">
    <property type="component" value="Unassembled WGS sequence"/>
</dbReference>
<dbReference type="RefSeq" id="WP_344541096.1">
    <property type="nucleotide sequence ID" value="NZ_BAAATD010000003.1"/>
</dbReference>
<evidence type="ECO:0000313" key="4">
    <source>
        <dbReference type="Proteomes" id="UP001501509"/>
    </source>
</evidence>
<dbReference type="SUPFAM" id="SSF54909">
    <property type="entry name" value="Dimeric alpha+beta barrel"/>
    <property type="match status" value="1"/>
</dbReference>
<keyword evidence="4" id="KW-1185">Reference proteome</keyword>
<organism evidence="3 4">
    <name type="scientific">Actinomadura fulvescens</name>
    <dbReference type="NCBI Taxonomy" id="46160"/>
    <lineage>
        <taxon>Bacteria</taxon>
        <taxon>Bacillati</taxon>
        <taxon>Actinomycetota</taxon>
        <taxon>Actinomycetes</taxon>
        <taxon>Streptosporangiales</taxon>
        <taxon>Thermomonosporaceae</taxon>
        <taxon>Actinomadura</taxon>
    </lineage>
</organism>
<dbReference type="PANTHER" id="PTHR35174:SF3">
    <property type="entry name" value="BLL7171 PROTEIN"/>
    <property type="match status" value="1"/>
</dbReference>
<proteinExistence type="inferred from homology"/>
<name>A0ABP6BY91_9ACTN</name>
<evidence type="ECO:0000259" key="2">
    <source>
        <dbReference type="Pfam" id="PF03795"/>
    </source>
</evidence>
<dbReference type="EMBL" id="BAAATD010000003">
    <property type="protein sequence ID" value="GAA2593536.1"/>
    <property type="molecule type" value="Genomic_DNA"/>
</dbReference>
<evidence type="ECO:0000313" key="3">
    <source>
        <dbReference type="EMBL" id="GAA2593536.1"/>
    </source>
</evidence>
<accession>A0ABP6BY91</accession>
<dbReference type="Pfam" id="PF03795">
    <property type="entry name" value="YCII"/>
    <property type="match status" value="1"/>
</dbReference>